<evidence type="ECO:0000256" key="1">
    <source>
        <dbReference type="SAM" id="Phobius"/>
    </source>
</evidence>
<feature type="transmembrane region" description="Helical" evidence="1">
    <location>
        <begin position="81"/>
        <end position="99"/>
    </location>
</feature>
<protein>
    <submittedName>
        <fullName evidence="2">Uncharacterized protein</fullName>
    </submittedName>
</protein>
<evidence type="ECO:0000313" key="3">
    <source>
        <dbReference type="Proteomes" id="UP000460290"/>
    </source>
</evidence>
<keyword evidence="1" id="KW-0812">Transmembrane</keyword>
<dbReference type="EMBL" id="WTYZ01000001">
    <property type="protein sequence ID" value="MXO82250.1"/>
    <property type="molecule type" value="Genomic_DNA"/>
</dbReference>
<dbReference type="OrthoDB" id="119964at2"/>
<sequence length="203" mass="22127">MNGTAQTPQRRGPMLYVGLMFAAIGTVIALAATGAINGPTALIVMIAPLWLIIPAIKAANRRAEASCGGKNEVNRRYTKRVATFTSFYLATLALMTFVSKDYDPSLELRTFLAILPGLAIAGVFWAIGRLIVEQTDEFIRMLTIRQSLWATGFALSAASVWGFLENAEIVIHVDAYWWAVVWFLGLGLGAIANRIQYGTWGAV</sequence>
<accession>A0A844Z607</accession>
<dbReference type="Proteomes" id="UP000460290">
    <property type="component" value="Unassembled WGS sequence"/>
</dbReference>
<organism evidence="2 3">
    <name type="scientific">Pontixanthobacter aestiaquae</name>
    <dbReference type="NCBI Taxonomy" id="1509367"/>
    <lineage>
        <taxon>Bacteria</taxon>
        <taxon>Pseudomonadati</taxon>
        <taxon>Pseudomonadota</taxon>
        <taxon>Alphaproteobacteria</taxon>
        <taxon>Sphingomonadales</taxon>
        <taxon>Erythrobacteraceae</taxon>
        <taxon>Pontixanthobacter</taxon>
    </lineage>
</organism>
<dbReference type="InterPro" id="IPR036259">
    <property type="entry name" value="MFS_trans_sf"/>
</dbReference>
<keyword evidence="1" id="KW-0472">Membrane</keyword>
<comment type="caution">
    <text evidence="2">The sequence shown here is derived from an EMBL/GenBank/DDBJ whole genome shotgun (WGS) entry which is preliminary data.</text>
</comment>
<keyword evidence="1" id="KW-1133">Transmembrane helix</keyword>
<feature type="transmembrane region" description="Helical" evidence="1">
    <location>
        <begin position="12"/>
        <end position="36"/>
    </location>
</feature>
<gene>
    <name evidence="2" type="ORF">GRI35_02530</name>
</gene>
<evidence type="ECO:0000313" key="2">
    <source>
        <dbReference type="EMBL" id="MXO82250.1"/>
    </source>
</evidence>
<feature type="transmembrane region" description="Helical" evidence="1">
    <location>
        <begin position="144"/>
        <end position="164"/>
    </location>
</feature>
<proteinExistence type="predicted"/>
<keyword evidence="3" id="KW-1185">Reference proteome</keyword>
<dbReference type="SUPFAM" id="SSF103473">
    <property type="entry name" value="MFS general substrate transporter"/>
    <property type="match status" value="1"/>
</dbReference>
<dbReference type="AlphaFoldDB" id="A0A844Z607"/>
<feature type="transmembrane region" description="Helical" evidence="1">
    <location>
        <begin position="111"/>
        <end position="132"/>
    </location>
</feature>
<reference evidence="2 3" key="1">
    <citation type="submission" date="2019-12" db="EMBL/GenBank/DDBJ databases">
        <title>Genomic-based taxomic classification of the family Erythrobacteraceae.</title>
        <authorList>
            <person name="Xu L."/>
        </authorList>
    </citation>
    <scope>NUCLEOTIDE SEQUENCE [LARGE SCALE GENOMIC DNA]</scope>
    <source>
        <strain evidence="2 3">KCTC 42006</strain>
    </source>
</reference>
<name>A0A844Z607_9SPHN</name>
<feature type="transmembrane region" description="Helical" evidence="1">
    <location>
        <begin position="176"/>
        <end position="195"/>
    </location>
</feature>
<feature type="transmembrane region" description="Helical" evidence="1">
    <location>
        <begin position="42"/>
        <end position="60"/>
    </location>
</feature>